<accession>A0A835Q8P8</accession>
<evidence type="ECO:0000256" key="1">
    <source>
        <dbReference type="SAM" id="MobiDB-lite"/>
    </source>
</evidence>
<comment type="caution">
    <text evidence="2">The sequence shown here is derived from an EMBL/GenBank/DDBJ whole genome shotgun (WGS) entry which is preliminary data.</text>
</comment>
<protein>
    <submittedName>
        <fullName evidence="2">Uncharacterized protein</fullName>
    </submittedName>
</protein>
<reference evidence="2 3" key="1">
    <citation type="journal article" date="2020" name="Nat. Food">
        <title>A phased Vanilla planifolia genome enables genetic improvement of flavour and production.</title>
        <authorList>
            <person name="Hasing T."/>
            <person name="Tang H."/>
            <person name="Brym M."/>
            <person name="Khazi F."/>
            <person name="Huang T."/>
            <person name="Chambers A.H."/>
        </authorList>
    </citation>
    <scope>NUCLEOTIDE SEQUENCE [LARGE SCALE GENOMIC DNA]</scope>
    <source>
        <tissue evidence="2">Leaf</tissue>
    </source>
</reference>
<dbReference type="EMBL" id="JADCNM010000010">
    <property type="protein sequence ID" value="KAG0464837.1"/>
    <property type="molecule type" value="Genomic_DNA"/>
</dbReference>
<gene>
    <name evidence="2" type="ORF">HPP92_019001</name>
</gene>
<name>A0A835Q8P8_VANPL</name>
<proteinExistence type="predicted"/>
<organism evidence="2 3">
    <name type="scientific">Vanilla planifolia</name>
    <name type="common">Vanilla</name>
    <dbReference type="NCBI Taxonomy" id="51239"/>
    <lineage>
        <taxon>Eukaryota</taxon>
        <taxon>Viridiplantae</taxon>
        <taxon>Streptophyta</taxon>
        <taxon>Embryophyta</taxon>
        <taxon>Tracheophyta</taxon>
        <taxon>Spermatophyta</taxon>
        <taxon>Magnoliopsida</taxon>
        <taxon>Liliopsida</taxon>
        <taxon>Asparagales</taxon>
        <taxon>Orchidaceae</taxon>
        <taxon>Vanilloideae</taxon>
        <taxon>Vanilleae</taxon>
        <taxon>Vanilla</taxon>
    </lineage>
</organism>
<sequence>MKAAPAVASFGEFWREDTERLLALPIGRKSGKENLQDFRNGKQPSDLIAREKY</sequence>
<dbReference type="Proteomes" id="UP000639772">
    <property type="component" value="Chromosome 10"/>
</dbReference>
<evidence type="ECO:0000313" key="3">
    <source>
        <dbReference type="Proteomes" id="UP000639772"/>
    </source>
</evidence>
<feature type="region of interest" description="Disordered" evidence="1">
    <location>
        <begin position="34"/>
        <end position="53"/>
    </location>
</feature>
<dbReference type="AlphaFoldDB" id="A0A835Q8P8"/>
<evidence type="ECO:0000313" key="2">
    <source>
        <dbReference type="EMBL" id="KAG0464837.1"/>
    </source>
</evidence>